<dbReference type="InterPro" id="IPR050471">
    <property type="entry name" value="AB_hydrolase"/>
</dbReference>
<dbReference type="STRING" id="1221500.ABE65_020315"/>
<keyword evidence="3" id="KW-1185">Reference proteome</keyword>
<dbReference type="Proteomes" id="UP000076623">
    <property type="component" value="Chromosome"/>
</dbReference>
<sequence length="257" mass="29265">MALAGLTSELQIYYEKLGTGAPIVFLHPPGMSHLVFKYQKELAANYQTIFPDCRGHGRSSTKDPESFTIWDLADDVASLLDHLLLEEAYICGYSAGGSVAQAFVQKYPHRTKGLILSGGFSQVSTFALKKQFQTGIRLAKNAPALLNQILVSTHSNSPEDRKEMLSYHKQTNPKTCQRFYQESLSFQCTDHLKEWRFPLLFIYGEQAEYMHPYRRIYARNVHAKAKFVLINKALHQLPIKHYASFNAEIKKFIPCLT</sequence>
<name>A0A160IR92_9BACL</name>
<evidence type="ECO:0000313" key="3">
    <source>
        <dbReference type="Proteomes" id="UP000076623"/>
    </source>
</evidence>
<evidence type="ECO:0000313" key="2">
    <source>
        <dbReference type="EMBL" id="ANC79018.1"/>
    </source>
</evidence>
<feature type="domain" description="AB hydrolase-1" evidence="1">
    <location>
        <begin position="23"/>
        <end position="237"/>
    </location>
</feature>
<dbReference type="RefSeq" id="WP_066399080.1">
    <property type="nucleotide sequence ID" value="NZ_CP015378.1"/>
</dbReference>
<dbReference type="Gene3D" id="3.40.50.1820">
    <property type="entry name" value="alpha/beta hydrolase"/>
    <property type="match status" value="1"/>
</dbReference>
<dbReference type="SUPFAM" id="SSF53474">
    <property type="entry name" value="alpha/beta-Hydrolases"/>
    <property type="match status" value="1"/>
</dbReference>
<dbReference type="PANTHER" id="PTHR43433:SF5">
    <property type="entry name" value="AB HYDROLASE-1 DOMAIN-CONTAINING PROTEIN"/>
    <property type="match status" value="1"/>
</dbReference>
<dbReference type="EMBL" id="CP015378">
    <property type="protein sequence ID" value="ANC79018.1"/>
    <property type="molecule type" value="Genomic_DNA"/>
</dbReference>
<dbReference type="PANTHER" id="PTHR43433">
    <property type="entry name" value="HYDROLASE, ALPHA/BETA FOLD FAMILY PROTEIN"/>
    <property type="match status" value="1"/>
</dbReference>
<dbReference type="Pfam" id="PF00561">
    <property type="entry name" value="Abhydrolase_1"/>
    <property type="match status" value="1"/>
</dbReference>
<dbReference type="AlphaFoldDB" id="A0A160IR92"/>
<reference evidence="2 3" key="1">
    <citation type="submission" date="2016-04" db="EMBL/GenBank/DDBJ databases">
        <title>Complete genome sequence of Fictibacillus phosphorivorans G25-29, a strain toxic to nematodes.</title>
        <authorList>
            <person name="Zheng Z."/>
        </authorList>
    </citation>
    <scope>NUCLEOTIDE SEQUENCE [LARGE SCALE GENOMIC DNA]</scope>
    <source>
        <strain evidence="2 3">G25-29</strain>
    </source>
</reference>
<dbReference type="InterPro" id="IPR000073">
    <property type="entry name" value="AB_hydrolase_1"/>
</dbReference>
<protein>
    <recommendedName>
        <fullName evidence="1">AB hydrolase-1 domain-containing protein</fullName>
    </recommendedName>
</protein>
<dbReference type="InterPro" id="IPR029058">
    <property type="entry name" value="AB_hydrolase_fold"/>
</dbReference>
<proteinExistence type="predicted"/>
<evidence type="ECO:0000259" key="1">
    <source>
        <dbReference type="Pfam" id="PF00561"/>
    </source>
</evidence>
<dbReference type="PRINTS" id="PR00111">
    <property type="entry name" value="ABHYDROLASE"/>
</dbReference>
<organism evidence="2 3">
    <name type="scientific">Fictibacillus phosphorivorans</name>
    <dbReference type="NCBI Taxonomy" id="1221500"/>
    <lineage>
        <taxon>Bacteria</taxon>
        <taxon>Bacillati</taxon>
        <taxon>Bacillota</taxon>
        <taxon>Bacilli</taxon>
        <taxon>Bacillales</taxon>
        <taxon>Fictibacillaceae</taxon>
        <taxon>Fictibacillus</taxon>
    </lineage>
</organism>
<gene>
    <name evidence="2" type="ORF">ABE65_020315</name>
</gene>
<dbReference type="KEGG" id="fpn:ABE65_020315"/>
<accession>A0A160IR92</accession>